<gene>
    <name evidence="2" type="ORF">SAMN05444279_110125</name>
</gene>
<feature type="signal peptide" evidence="1">
    <location>
        <begin position="1"/>
        <end position="22"/>
    </location>
</feature>
<sequence length="117" mass="12387">MPRFFFPFCAAVLVGLIGAAQAKPLSRIIAEMGLSPADFQVLDAASKTLLSGGTPAVGAQQSWDNPETGSKGTVRVQEVRGNCVQLQHSVQPGGADAPRQIRTRRCRDAGGNWLLTP</sequence>
<dbReference type="Proteomes" id="UP000325134">
    <property type="component" value="Unassembled WGS sequence"/>
</dbReference>
<organism evidence="2 3">
    <name type="scientific">Ruegeria intermedia</name>
    <dbReference type="NCBI Taxonomy" id="996115"/>
    <lineage>
        <taxon>Bacteria</taxon>
        <taxon>Pseudomonadati</taxon>
        <taxon>Pseudomonadota</taxon>
        <taxon>Alphaproteobacteria</taxon>
        <taxon>Rhodobacterales</taxon>
        <taxon>Roseobacteraceae</taxon>
        <taxon>Ruegeria</taxon>
    </lineage>
</organism>
<keyword evidence="3" id="KW-1185">Reference proteome</keyword>
<dbReference type="RefSeq" id="WP_149775787.1">
    <property type="nucleotide sequence ID" value="NZ_FQVK01000010.1"/>
</dbReference>
<reference evidence="2 3" key="1">
    <citation type="submission" date="2016-11" db="EMBL/GenBank/DDBJ databases">
        <authorList>
            <person name="Varghese N."/>
            <person name="Submissions S."/>
        </authorList>
    </citation>
    <scope>NUCLEOTIDE SEQUENCE [LARGE SCALE GENOMIC DNA]</scope>
    <source>
        <strain evidence="2 3">DSM 29341</strain>
    </source>
</reference>
<dbReference type="OrthoDB" id="7860125at2"/>
<evidence type="ECO:0000256" key="1">
    <source>
        <dbReference type="SAM" id="SignalP"/>
    </source>
</evidence>
<protein>
    <recommendedName>
        <fullName evidence="4">Surface antigen</fullName>
    </recommendedName>
</protein>
<dbReference type="AlphaFoldDB" id="A0A1M4X4W9"/>
<evidence type="ECO:0008006" key="4">
    <source>
        <dbReference type="Google" id="ProtNLM"/>
    </source>
</evidence>
<name>A0A1M4X4W9_9RHOB</name>
<accession>A0A1M4X4W9</accession>
<proteinExistence type="predicted"/>
<keyword evidence="1" id="KW-0732">Signal</keyword>
<feature type="chain" id="PRO_5012183375" description="Surface antigen" evidence="1">
    <location>
        <begin position="23"/>
        <end position="117"/>
    </location>
</feature>
<evidence type="ECO:0000313" key="2">
    <source>
        <dbReference type="EMBL" id="SHE88538.1"/>
    </source>
</evidence>
<dbReference type="EMBL" id="FQVK01000010">
    <property type="protein sequence ID" value="SHE88538.1"/>
    <property type="molecule type" value="Genomic_DNA"/>
</dbReference>
<evidence type="ECO:0000313" key="3">
    <source>
        <dbReference type="Proteomes" id="UP000325134"/>
    </source>
</evidence>